<name>Q6AJ66_DESPS</name>
<gene>
    <name evidence="1" type="ordered locus">DP2885</name>
</gene>
<dbReference type="eggNOG" id="ENOG5032UEP">
    <property type="taxonomic scope" value="Bacteria"/>
</dbReference>
<evidence type="ECO:0000313" key="1">
    <source>
        <dbReference type="EMBL" id="CAG37614.1"/>
    </source>
</evidence>
<dbReference type="KEGG" id="dps:DP2885"/>
<evidence type="ECO:0000313" key="2">
    <source>
        <dbReference type="Proteomes" id="UP000000602"/>
    </source>
</evidence>
<dbReference type="HOGENOM" id="CLU_1552833_0_0_7"/>
<protein>
    <submittedName>
        <fullName evidence="1">Uncharacterized protein</fullName>
    </submittedName>
</protein>
<proteinExistence type="predicted"/>
<dbReference type="AlphaFoldDB" id="Q6AJ66"/>
<dbReference type="EMBL" id="CR522870">
    <property type="protein sequence ID" value="CAG37614.1"/>
    <property type="molecule type" value="Genomic_DNA"/>
</dbReference>
<accession>Q6AJ66</accession>
<dbReference type="Proteomes" id="UP000000602">
    <property type="component" value="Chromosome"/>
</dbReference>
<reference evidence="2" key="1">
    <citation type="journal article" date="2004" name="Environ. Microbiol.">
        <title>The genome of Desulfotalea psychrophila, a sulfate-reducing bacterium from permanently cold Arctic sediments.</title>
        <authorList>
            <person name="Rabus R."/>
            <person name="Ruepp A."/>
            <person name="Frickey T."/>
            <person name="Rattei T."/>
            <person name="Fartmann B."/>
            <person name="Stark M."/>
            <person name="Bauer M."/>
            <person name="Zibat A."/>
            <person name="Lombardot T."/>
            <person name="Becker I."/>
            <person name="Amann J."/>
            <person name="Gellner K."/>
            <person name="Teeling H."/>
            <person name="Leuschner W.D."/>
            <person name="Gloeckner F.-O."/>
            <person name="Lupas A.N."/>
            <person name="Amann R."/>
            <person name="Klenk H.-P."/>
        </authorList>
    </citation>
    <scope>NUCLEOTIDE SEQUENCE [LARGE SCALE GENOMIC DNA]</scope>
    <source>
        <strain evidence="2">DSM 12343 / LSv54</strain>
    </source>
</reference>
<dbReference type="STRING" id="177439.DP2885"/>
<dbReference type="OrthoDB" id="5431930at2"/>
<organism evidence="1 2">
    <name type="scientific">Desulfotalea psychrophila (strain LSv54 / DSM 12343)</name>
    <dbReference type="NCBI Taxonomy" id="177439"/>
    <lineage>
        <taxon>Bacteria</taxon>
        <taxon>Pseudomonadati</taxon>
        <taxon>Thermodesulfobacteriota</taxon>
        <taxon>Desulfobulbia</taxon>
        <taxon>Desulfobulbales</taxon>
        <taxon>Desulfocapsaceae</taxon>
        <taxon>Desulfotalea</taxon>
    </lineage>
</organism>
<sequence>MSDSQIENDAEKSRLIVSLREGVALVQMIFFKELRTHLTNNYSDKSKRHNITLTSTITNEIFGTPNPEESFVHFHKENWAIIEQELLTLKENFPLLLPSLTDALRIQTLCDSQEGQDSSAVLVKANNFGFLLEEREVPLPSNFITAVRTIGGTYNLIIPPVQVNPEQEAAITH</sequence>
<keyword evidence="2" id="KW-1185">Reference proteome</keyword>
<dbReference type="RefSeq" id="WP_011190126.1">
    <property type="nucleotide sequence ID" value="NC_006138.1"/>
</dbReference>